<comment type="catalytic activity">
    <reaction evidence="11">
        <text>ATP + H2O = ADP + phosphate + H(+)</text>
        <dbReference type="Rhea" id="RHEA:13065"/>
        <dbReference type="ChEBI" id="CHEBI:15377"/>
        <dbReference type="ChEBI" id="CHEBI:15378"/>
        <dbReference type="ChEBI" id="CHEBI:30616"/>
        <dbReference type="ChEBI" id="CHEBI:43474"/>
        <dbReference type="ChEBI" id="CHEBI:456216"/>
        <dbReference type="EC" id="3.6.4.12"/>
    </reaction>
    <physiologicalReaction direction="left-to-right" evidence="11">
        <dbReference type="Rhea" id="RHEA:13066"/>
    </physiologicalReaction>
</comment>
<dbReference type="SMART" id="SM00350">
    <property type="entry name" value="MCM"/>
    <property type="match status" value="1"/>
</dbReference>
<dbReference type="Pfam" id="PF17855">
    <property type="entry name" value="MCM_lid"/>
    <property type="match status" value="1"/>
</dbReference>
<dbReference type="InterPro" id="IPR027417">
    <property type="entry name" value="P-loop_NTPase"/>
</dbReference>
<evidence type="ECO:0000256" key="7">
    <source>
        <dbReference type="ARBA" id="ARBA00022840"/>
    </source>
</evidence>
<keyword evidence="16" id="KW-1185">Reference proteome</keyword>
<dbReference type="Pfam" id="PF14551">
    <property type="entry name" value="MCM_N"/>
    <property type="match status" value="1"/>
</dbReference>
<dbReference type="Pfam" id="PF17207">
    <property type="entry name" value="MCM_OB"/>
    <property type="match status" value="1"/>
</dbReference>
<dbReference type="SUPFAM" id="SSF52540">
    <property type="entry name" value="P-loop containing nucleoside triphosphate hydrolases"/>
    <property type="match status" value="1"/>
</dbReference>
<evidence type="ECO:0000256" key="3">
    <source>
        <dbReference type="ARBA" id="ARBA00022705"/>
    </source>
</evidence>
<dbReference type="Gene3D" id="3.30.1640.10">
    <property type="entry name" value="mini-chromosome maintenance (MCM) complex, chain A, domain 1"/>
    <property type="match status" value="1"/>
</dbReference>
<dbReference type="InterPro" id="IPR027925">
    <property type="entry name" value="MCM_N"/>
</dbReference>
<keyword evidence="7 12" id="KW-0067">ATP-binding</keyword>
<dbReference type="PROSITE" id="PS50051">
    <property type="entry name" value="MCM_2"/>
    <property type="match status" value="1"/>
</dbReference>
<evidence type="ECO:0000259" key="14">
    <source>
        <dbReference type="PROSITE" id="PS50051"/>
    </source>
</evidence>
<evidence type="ECO:0000313" key="16">
    <source>
        <dbReference type="Proteomes" id="UP001369086"/>
    </source>
</evidence>
<dbReference type="InterPro" id="IPR012340">
    <property type="entry name" value="NA-bd_OB-fold"/>
</dbReference>
<dbReference type="InterPro" id="IPR008050">
    <property type="entry name" value="MCM7"/>
</dbReference>
<proteinExistence type="inferred from homology"/>
<dbReference type="InterPro" id="IPR018525">
    <property type="entry name" value="MCM_CS"/>
</dbReference>
<dbReference type="InterPro" id="IPR003593">
    <property type="entry name" value="AAA+_ATPase"/>
</dbReference>
<dbReference type="PANTHER" id="PTHR11630:SF26">
    <property type="entry name" value="DNA REPLICATION LICENSING FACTOR MCM7"/>
    <property type="match status" value="1"/>
</dbReference>
<dbReference type="PRINTS" id="PR01657">
    <property type="entry name" value="MCMFAMILY"/>
</dbReference>
<evidence type="ECO:0000256" key="6">
    <source>
        <dbReference type="ARBA" id="ARBA00022806"/>
    </source>
</evidence>
<dbReference type="Pfam" id="PF24901">
    <property type="entry name" value="WHD_MCM7"/>
    <property type="match status" value="1"/>
</dbReference>
<keyword evidence="8 12" id="KW-0238">DNA-binding</keyword>
<comment type="function">
    <text evidence="13">Acts as component of the MCM2-7 complex (MCM complex) which is the replicative helicase essential for 'once per cell cycle' DNA replication initiation and elongation in eukaryotic cells. The active ATPase sites in the MCM2-7 ring are formed through the interaction surfaces of two neighboring subunits such that a critical structure of a conserved arginine finger motif is provided in trans relative to the ATP-binding site of the Walker A box of the adjacent subunit. The six ATPase active sites, however, are likely to contribute differentially to the complex helicase activity.</text>
</comment>
<gene>
    <name evidence="13" type="primary">MCM7</name>
    <name evidence="15" type="ORF">HHUSO_G21824</name>
</gene>
<accession>A0ABR0YZW4</accession>
<evidence type="ECO:0000256" key="5">
    <source>
        <dbReference type="ARBA" id="ARBA00022801"/>
    </source>
</evidence>
<dbReference type="InterPro" id="IPR001208">
    <property type="entry name" value="MCM_dom"/>
</dbReference>
<keyword evidence="3 13" id="KW-0235">DNA replication</keyword>
<evidence type="ECO:0000256" key="11">
    <source>
        <dbReference type="ARBA" id="ARBA00048432"/>
    </source>
</evidence>
<evidence type="ECO:0000256" key="8">
    <source>
        <dbReference type="ARBA" id="ARBA00023125"/>
    </source>
</evidence>
<evidence type="ECO:0000256" key="9">
    <source>
        <dbReference type="ARBA" id="ARBA00023242"/>
    </source>
</evidence>
<dbReference type="Gene3D" id="3.40.50.300">
    <property type="entry name" value="P-loop containing nucleotide triphosphate hydrolases"/>
    <property type="match status" value="1"/>
</dbReference>
<dbReference type="InterPro" id="IPR031327">
    <property type="entry name" value="MCM"/>
</dbReference>
<keyword evidence="4 12" id="KW-0547">Nucleotide-binding</keyword>
<dbReference type="CDD" id="cd17758">
    <property type="entry name" value="MCM7"/>
    <property type="match status" value="1"/>
</dbReference>
<comment type="similarity">
    <text evidence="2 12">Belongs to the MCM family.</text>
</comment>
<comment type="caution">
    <text evidence="15">The sequence shown here is derived from an EMBL/GenBank/DDBJ whole genome shotgun (WGS) entry which is preliminary data.</text>
</comment>
<name>A0ABR0YZW4_HUSHU</name>
<reference evidence="15 16" key="1">
    <citation type="submission" date="2021-05" db="EMBL/GenBank/DDBJ databases">
        <authorList>
            <person name="Zahm M."/>
            <person name="Klopp C."/>
            <person name="Cabau C."/>
            <person name="Kuhl H."/>
            <person name="Suciu R."/>
            <person name="Ciorpac M."/>
            <person name="Holostenco D."/>
            <person name="Gessner J."/>
            <person name="Wuertz S."/>
            <person name="Hohne C."/>
            <person name="Stock M."/>
            <person name="Gislard M."/>
            <person name="Lluch J."/>
            <person name="Milhes M."/>
            <person name="Lampietro C."/>
            <person name="Lopez Roques C."/>
            <person name="Donnadieu C."/>
            <person name="Du K."/>
            <person name="Schartl M."/>
            <person name="Guiguen Y."/>
        </authorList>
    </citation>
    <scope>NUCLEOTIDE SEQUENCE [LARGE SCALE GENOMIC DNA]</scope>
    <source>
        <strain evidence="15">Hh-F2</strain>
        <tissue evidence="15">Blood</tissue>
    </source>
</reference>
<keyword evidence="9 13" id="KW-0539">Nucleus</keyword>
<comment type="subcellular location">
    <subcellularLocation>
        <location evidence="1 13">Nucleus</location>
    </subcellularLocation>
</comment>
<evidence type="ECO:0000256" key="10">
    <source>
        <dbReference type="ARBA" id="ARBA00023306"/>
    </source>
</evidence>
<dbReference type="EC" id="3.6.4.12" evidence="13"/>
<keyword evidence="6 13" id="KW-0347">Helicase</keyword>
<dbReference type="InterPro" id="IPR041562">
    <property type="entry name" value="MCM_lid"/>
</dbReference>
<evidence type="ECO:0000256" key="12">
    <source>
        <dbReference type="RuleBase" id="RU004070"/>
    </source>
</evidence>
<dbReference type="Gene3D" id="2.20.28.10">
    <property type="match status" value="1"/>
</dbReference>
<dbReference type="SUPFAM" id="SSF50249">
    <property type="entry name" value="Nucleic acid-binding proteins"/>
    <property type="match status" value="1"/>
</dbReference>
<evidence type="ECO:0000313" key="15">
    <source>
        <dbReference type="EMBL" id="KAK6478103.1"/>
    </source>
</evidence>
<dbReference type="Pfam" id="PF00493">
    <property type="entry name" value="MCM"/>
    <property type="match status" value="1"/>
</dbReference>
<sequence>MREPDPCSSPSDWLSAPRDPPSAVAFRAILQPRPQPGIPALRLAGRRAGIAPVFAVNEVCSSFGFGCFWTGTMPVKDYQAEKEKCRKFLEEFYSDDESGKKFFKYGVQLPRLARREQVSLVVDLDDVGEEDPELVDSIVENLPPSLPRLSRGLPPTSSADGAVQELLPEHRGGETVSRDALDVYIEHRLLMEQRGGREQSERDPRNQYPPELMRRFEVYFKPPSSSKPRVVRDVKAECIGKLVTVRGIVTRATEVKPMMVVATYTCDQCGAETYQPIQSPTFMPLIMCPTQMLVCWTLSPLASFTLVSLSLSLLSQSDQVPVGNIPRSMSVFVRGENTRLAQPGDHVAISGIFLPLLTTGFRQATQGLLSETYLEAHRIIMMNKSEDDELGNEELSEEELRQITEEDFYEKLASSIAPEIYGHEDVKKALLLLLVGGVDQTPKGMKIRGNINVCLMGDPGVAKSQLLSYIDRLAPRSQYTTGRGSSGVGLTAAVMRDPLTGEMTLEGGALVLADQGVCCIDEFDKMMDSDRTAIHEVMEQQTISIAKAGIMTSLNARCSILAAANPAYGRYNPRKSVEQNIQLPAALLSRFDLLWLIQDRPDRDSDLRLAQHITYVHQHNHQPPSRHRALDMKLMRRYVALCKRHQPAIPESLSDYITAAYVEMRKEARVNKDTTFTSARTLLSILRLSTALARLRLVDTVEKEDVNEAMRLMEMSKDSLQADKAQTSRAQRPADVIFSTLREMAPGGGAGGRSVKLAEAEQRCVSKGFTPAQIHDAIQEYEELNVWQVNQARTRITFV</sequence>
<evidence type="ECO:0000256" key="13">
    <source>
        <dbReference type="RuleBase" id="RU365012"/>
    </source>
</evidence>
<keyword evidence="5 13" id="KW-0378">Hydrolase</keyword>
<dbReference type="Gene3D" id="2.40.50.140">
    <property type="entry name" value="Nucleic acid-binding proteins"/>
    <property type="match status" value="1"/>
</dbReference>
<dbReference type="InterPro" id="IPR033762">
    <property type="entry name" value="MCM_OB"/>
</dbReference>
<protein>
    <recommendedName>
        <fullName evidence="13">DNA replication licensing factor MCM7</fullName>
        <ecNumber evidence="13">3.6.4.12</ecNumber>
    </recommendedName>
</protein>
<dbReference type="PANTHER" id="PTHR11630">
    <property type="entry name" value="DNA REPLICATION LICENSING FACTOR MCM FAMILY MEMBER"/>
    <property type="match status" value="1"/>
</dbReference>
<dbReference type="PRINTS" id="PR01663">
    <property type="entry name" value="MCMPROTEIN7"/>
</dbReference>
<dbReference type="PROSITE" id="PS00847">
    <property type="entry name" value="MCM_1"/>
    <property type="match status" value="1"/>
</dbReference>
<dbReference type="EMBL" id="JAHFZB010000020">
    <property type="protein sequence ID" value="KAK6478103.1"/>
    <property type="molecule type" value="Genomic_DNA"/>
</dbReference>
<organism evidence="15 16">
    <name type="scientific">Huso huso</name>
    <name type="common">Beluga</name>
    <name type="synonym">Acipenser huso</name>
    <dbReference type="NCBI Taxonomy" id="61971"/>
    <lineage>
        <taxon>Eukaryota</taxon>
        <taxon>Metazoa</taxon>
        <taxon>Chordata</taxon>
        <taxon>Craniata</taxon>
        <taxon>Vertebrata</taxon>
        <taxon>Euteleostomi</taxon>
        <taxon>Actinopterygii</taxon>
        <taxon>Chondrostei</taxon>
        <taxon>Acipenseriformes</taxon>
        <taxon>Acipenseridae</taxon>
        <taxon>Huso</taxon>
    </lineage>
</organism>
<feature type="domain" description="MCM C-terminal AAA(+) ATPase" evidence="14">
    <location>
        <begin position="408"/>
        <end position="613"/>
    </location>
</feature>
<evidence type="ECO:0000256" key="4">
    <source>
        <dbReference type="ARBA" id="ARBA00022741"/>
    </source>
</evidence>
<dbReference type="Proteomes" id="UP001369086">
    <property type="component" value="Unassembled WGS sequence"/>
</dbReference>
<evidence type="ECO:0000256" key="2">
    <source>
        <dbReference type="ARBA" id="ARBA00008010"/>
    </source>
</evidence>
<evidence type="ECO:0000256" key="1">
    <source>
        <dbReference type="ARBA" id="ARBA00004123"/>
    </source>
</evidence>
<dbReference type="SMART" id="SM00382">
    <property type="entry name" value="AAA"/>
    <property type="match status" value="1"/>
</dbReference>
<keyword evidence="10 13" id="KW-0131">Cell cycle</keyword>